<accession>D5C5D4</accession>
<organism evidence="1 2">
    <name type="scientific">Nitrosococcus halophilus (strain Nc4)</name>
    <dbReference type="NCBI Taxonomy" id="472759"/>
    <lineage>
        <taxon>Bacteria</taxon>
        <taxon>Pseudomonadati</taxon>
        <taxon>Pseudomonadota</taxon>
        <taxon>Gammaproteobacteria</taxon>
        <taxon>Chromatiales</taxon>
        <taxon>Chromatiaceae</taxon>
        <taxon>Nitrosococcus</taxon>
    </lineage>
</organism>
<name>D5C5D4_NITHN</name>
<reference evidence="1 2" key="1">
    <citation type="submission" date="2009-10" db="EMBL/GenBank/DDBJ databases">
        <title>Complete genome sequence of Nitrosococcus halophilus Nc4, a salt-adapted, aerobic obligate ammonia-oxidizing sulfur purple bacterium.</title>
        <authorList>
            <consortium name="US DOE Joint Genome Institute"/>
            <person name="Campbell M.A."/>
            <person name="Malfatti S.A."/>
            <person name="Chain P.S.G."/>
            <person name="Heidelberg J.F."/>
            <person name="Ward N.L."/>
            <person name="Ward B.B."/>
            <person name="Klotz M.G."/>
        </authorList>
    </citation>
    <scope>NUCLEOTIDE SEQUENCE [LARGE SCALE GENOMIC DNA]</scope>
    <source>
        <strain evidence="2">Nc4</strain>
        <plasmid evidence="2">Plasmid pNHAL01</plasmid>
    </source>
</reference>
<sequence>MKSRQFTWPEAAEGAMLGVIVQDMLSAADRNGHAEYRFRKYRVTTNRLGKRHRFQVQTADSTIPELDARK</sequence>
<evidence type="ECO:0000313" key="2">
    <source>
        <dbReference type="Proteomes" id="UP000001844"/>
    </source>
</evidence>
<dbReference type="EMBL" id="CP001799">
    <property type="protein sequence ID" value="ADE16988.1"/>
    <property type="molecule type" value="Genomic_DNA"/>
</dbReference>
<keyword evidence="1" id="KW-0614">Plasmid</keyword>
<proteinExistence type="predicted"/>
<dbReference type="Proteomes" id="UP000001844">
    <property type="component" value="Plasmid pNHAL01"/>
</dbReference>
<dbReference type="RefSeq" id="WP_013028090.1">
    <property type="nucleotide sequence ID" value="NC_013958.1"/>
</dbReference>
<evidence type="ECO:0000313" key="1">
    <source>
        <dbReference type="EMBL" id="ADE16988.1"/>
    </source>
</evidence>
<gene>
    <name evidence="1" type="ORF">Nhal_3979</name>
</gene>
<keyword evidence="2" id="KW-1185">Reference proteome</keyword>
<geneLocation type="plasmid" evidence="1 2">
    <name>pNHAL01</name>
</geneLocation>
<dbReference type="HOGENOM" id="CLU_2753771_0_0_6"/>
<dbReference type="KEGG" id="nhl:Nhal_3979"/>
<dbReference type="AlphaFoldDB" id="D5C5D4"/>
<protein>
    <submittedName>
        <fullName evidence="1">Uncharacterized protein</fullName>
    </submittedName>
</protein>